<dbReference type="KEGG" id="mbe:MBM_05532"/>
<accession>K1X6H4</accession>
<dbReference type="HOGENOM" id="CLU_054978_0_0_1"/>
<protein>
    <submittedName>
        <fullName evidence="2">Uncharacterized protein</fullName>
    </submittedName>
</protein>
<dbReference type="OMA" id="WHISRRD"/>
<keyword evidence="3" id="KW-1185">Reference proteome</keyword>
<reference evidence="2 3" key="1">
    <citation type="journal article" date="2012" name="BMC Genomics">
        <title>Sequencing the genome of Marssonina brunnea reveals fungus-poplar co-evolution.</title>
        <authorList>
            <person name="Zhu S."/>
            <person name="Cao Y.-Z."/>
            <person name="Jiang C."/>
            <person name="Tan B.-Y."/>
            <person name="Wang Z."/>
            <person name="Feng S."/>
            <person name="Zhang L."/>
            <person name="Su X.-H."/>
            <person name="Brejova B."/>
            <person name="Vinar T."/>
            <person name="Xu M."/>
            <person name="Wang M.-X."/>
            <person name="Zhang S.-G."/>
            <person name="Huang M.-R."/>
            <person name="Wu R."/>
            <person name="Zhou Y."/>
        </authorList>
    </citation>
    <scope>NUCLEOTIDE SEQUENCE [LARGE SCALE GENOMIC DNA]</scope>
    <source>
        <strain evidence="2 3">MB_m1</strain>
    </source>
</reference>
<feature type="region of interest" description="Disordered" evidence="1">
    <location>
        <begin position="306"/>
        <end position="328"/>
    </location>
</feature>
<sequence length="328" mass="37477">MGNKTSTPEHLQRPDKRKAVTFTLEDHTDDIPNDGKVRREVGALHLAITDHCRDFYHDREIVLGPKDIEILLDREKDKFPTLSTTEFSHLLSDARSRRSAVTCFISHMVIKNIGFSGRKSSTLLSPSAVGCIDDFGFSDPEVKMSEEDVAFTQWRVVTAQLLPKIQKRPTVYQTARIDRLFKRIDETVLIFYDSVKDNTERLRSLRSVVEKAAIVGEMIFASASRWKFDWHISRRDLRSRDRRSKDPKTPEKTHQAFDKGGKTIVIVRFTALLQIDAKDPNDKYGKMRARRGEYDCSSAISDVLREVRQGADSRDQPPISNLPEGEAT</sequence>
<dbReference type="AlphaFoldDB" id="K1X6H4"/>
<gene>
    <name evidence="2" type="ORF">MBM_05532</name>
</gene>
<dbReference type="EMBL" id="JH921439">
    <property type="protein sequence ID" value="EKD16238.1"/>
    <property type="molecule type" value="Genomic_DNA"/>
</dbReference>
<feature type="compositionally biased region" description="Basic and acidic residues" evidence="1">
    <location>
        <begin position="306"/>
        <end position="315"/>
    </location>
</feature>
<evidence type="ECO:0000256" key="1">
    <source>
        <dbReference type="SAM" id="MobiDB-lite"/>
    </source>
</evidence>
<organism evidence="2 3">
    <name type="scientific">Marssonina brunnea f. sp. multigermtubi (strain MB_m1)</name>
    <name type="common">Marssonina leaf spot fungus</name>
    <dbReference type="NCBI Taxonomy" id="1072389"/>
    <lineage>
        <taxon>Eukaryota</taxon>
        <taxon>Fungi</taxon>
        <taxon>Dikarya</taxon>
        <taxon>Ascomycota</taxon>
        <taxon>Pezizomycotina</taxon>
        <taxon>Leotiomycetes</taxon>
        <taxon>Helotiales</taxon>
        <taxon>Drepanopezizaceae</taxon>
        <taxon>Drepanopeziza</taxon>
    </lineage>
</organism>
<dbReference type="OrthoDB" id="5421765at2759"/>
<proteinExistence type="predicted"/>
<evidence type="ECO:0000313" key="2">
    <source>
        <dbReference type="EMBL" id="EKD16238.1"/>
    </source>
</evidence>
<evidence type="ECO:0000313" key="3">
    <source>
        <dbReference type="Proteomes" id="UP000006753"/>
    </source>
</evidence>
<dbReference type="InParanoid" id="K1X6H4"/>
<dbReference type="Proteomes" id="UP000006753">
    <property type="component" value="Unassembled WGS sequence"/>
</dbReference>
<name>K1X6H4_MARBU</name>